<sequence>MVFRLELQPAPPLHLTPNCVVYTGTVRLFVTGTLIHTSGAPAEPFGFFLPNTRPLPEDAPEPNLWAEMHLMTATAAAASGNFPFGITHTQAAYVPDPRAGLHRWLHLTAAAHPARELRLGYRVTAQTP</sequence>
<dbReference type="Proteomes" id="UP001432062">
    <property type="component" value="Chromosome"/>
</dbReference>
<proteinExistence type="predicted"/>
<dbReference type="EMBL" id="CP109441">
    <property type="protein sequence ID" value="WUV45691.1"/>
    <property type="molecule type" value="Genomic_DNA"/>
</dbReference>
<reference evidence="1" key="1">
    <citation type="submission" date="2022-10" db="EMBL/GenBank/DDBJ databases">
        <title>The complete genomes of actinobacterial strains from the NBC collection.</title>
        <authorList>
            <person name="Joergensen T.S."/>
            <person name="Alvarez Arevalo M."/>
            <person name="Sterndorff E.B."/>
            <person name="Faurdal D."/>
            <person name="Vuksanovic O."/>
            <person name="Mourched A.-S."/>
            <person name="Charusanti P."/>
            <person name="Shaw S."/>
            <person name="Blin K."/>
            <person name="Weber T."/>
        </authorList>
    </citation>
    <scope>NUCLEOTIDE SEQUENCE</scope>
    <source>
        <strain evidence="1">NBC_01482</strain>
    </source>
</reference>
<gene>
    <name evidence="1" type="ORF">OG563_42485</name>
</gene>
<dbReference type="RefSeq" id="WP_327098836.1">
    <property type="nucleotide sequence ID" value="NZ_CP109149.1"/>
</dbReference>
<protein>
    <submittedName>
        <fullName evidence="1">Uncharacterized protein</fullName>
    </submittedName>
</protein>
<evidence type="ECO:0000313" key="2">
    <source>
        <dbReference type="Proteomes" id="UP001432062"/>
    </source>
</evidence>
<evidence type="ECO:0000313" key="1">
    <source>
        <dbReference type="EMBL" id="WUV45691.1"/>
    </source>
</evidence>
<organism evidence="1 2">
    <name type="scientific">Nocardia vinacea</name>
    <dbReference type="NCBI Taxonomy" id="96468"/>
    <lineage>
        <taxon>Bacteria</taxon>
        <taxon>Bacillati</taxon>
        <taxon>Actinomycetota</taxon>
        <taxon>Actinomycetes</taxon>
        <taxon>Mycobacteriales</taxon>
        <taxon>Nocardiaceae</taxon>
        <taxon>Nocardia</taxon>
    </lineage>
</organism>
<accession>A0ABZ1YRN7</accession>
<keyword evidence="2" id="KW-1185">Reference proteome</keyword>
<name>A0ABZ1YRN7_9NOCA</name>